<evidence type="ECO:0000256" key="1">
    <source>
        <dbReference type="SAM" id="MobiDB-lite"/>
    </source>
</evidence>
<evidence type="ECO:0000313" key="4">
    <source>
        <dbReference type="Proteomes" id="UP001165740"/>
    </source>
</evidence>
<proteinExistence type="predicted"/>
<dbReference type="RefSeq" id="XP_055866625.1">
    <property type="nucleotide sequence ID" value="XM_056010650.1"/>
</dbReference>
<gene>
    <name evidence="5 6" type="primary">LOC106053344</name>
</gene>
<dbReference type="AlphaFoldDB" id="A0A9W2YV71"/>
<evidence type="ECO:0000313" key="6">
    <source>
        <dbReference type="RefSeq" id="XP_055866625.1"/>
    </source>
</evidence>
<feature type="transmembrane region" description="Helical" evidence="2">
    <location>
        <begin position="195"/>
        <end position="222"/>
    </location>
</feature>
<keyword evidence="2" id="KW-0812">Transmembrane</keyword>
<name>A0A9W2YV71_BIOGL</name>
<dbReference type="Proteomes" id="UP001165740">
    <property type="component" value="Chromosome 14"/>
</dbReference>
<feature type="signal peptide" evidence="3">
    <location>
        <begin position="1"/>
        <end position="19"/>
    </location>
</feature>
<feature type="compositionally biased region" description="Basic and acidic residues" evidence="1">
    <location>
        <begin position="277"/>
        <end position="286"/>
    </location>
</feature>
<evidence type="ECO:0000256" key="2">
    <source>
        <dbReference type="SAM" id="Phobius"/>
    </source>
</evidence>
<keyword evidence="2" id="KW-0472">Membrane</keyword>
<sequence length="300" mass="33911">MHVISTSILLCYFIDITLQPPVEDGLETYSGTSGFDTTLSAYEELYITEVDSLKDINDCKPWSNLMENDTLCWNGTVDFSKALKDYSKAVHIKMVDGCNQTTFHASVIFGTCEEEIPNNSECYCKSKKDDIYIFICHKHLGNKDNNAVIQAYVTNLQEETKVTNKLHVKFNQKNSNTDVQSCPKLKTSEANWKELAIGFISSTIFLFVLLLGILILVCVCFIRKRRKGAIHTTEKGFKEKTEGDSYRVDEELILLTDKQDIQKPSKPGKSLQSRSLPVEELRDMPKSKGYTEPAKEVSAC</sequence>
<reference evidence="5 6" key="1">
    <citation type="submission" date="2025-04" db="UniProtKB">
        <authorList>
            <consortium name="RefSeq"/>
        </authorList>
    </citation>
    <scope>IDENTIFICATION</scope>
</reference>
<accession>A0A9W2YV71</accession>
<dbReference type="OrthoDB" id="10318653at2759"/>
<feature type="region of interest" description="Disordered" evidence="1">
    <location>
        <begin position="259"/>
        <end position="300"/>
    </location>
</feature>
<evidence type="ECO:0000313" key="5">
    <source>
        <dbReference type="RefSeq" id="XP_055866624.1"/>
    </source>
</evidence>
<evidence type="ECO:0000256" key="3">
    <source>
        <dbReference type="SAM" id="SignalP"/>
    </source>
</evidence>
<keyword evidence="2" id="KW-1133">Transmembrane helix</keyword>
<keyword evidence="4" id="KW-1185">Reference proteome</keyword>
<feature type="chain" id="PRO_5044702476" evidence="3">
    <location>
        <begin position="20"/>
        <end position="300"/>
    </location>
</feature>
<organism evidence="4 6">
    <name type="scientific">Biomphalaria glabrata</name>
    <name type="common">Bloodfluke planorb</name>
    <name type="synonym">Freshwater snail</name>
    <dbReference type="NCBI Taxonomy" id="6526"/>
    <lineage>
        <taxon>Eukaryota</taxon>
        <taxon>Metazoa</taxon>
        <taxon>Spiralia</taxon>
        <taxon>Lophotrochozoa</taxon>
        <taxon>Mollusca</taxon>
        <taxon>Gastropoda</taxon>
        <taxon>Heterobranchia</taxon>
        <taxon>Euthyneura</taxon>
        <taxon>Panpulmonata</taxon>
        <taxon>Hygrophila</taxon>
        <taxon>Lymnaeoidea</taxon>
        <taxon>Planorbidae</taxon>
        <taxon>Biomphalaria</taxon>
    </lineage>
</organism>
<keyword evidence="3" id="KW-0732">Signal</keyword>
<dbReference type="GeneID" id="106053344"/>
<dbReference type="RefSeq" id="XP_055866624.1">
    <property type="nucleotide sequence ID" value="XM_056010649.1"/>
</dbReference>
<protein>
    <submittedName>
        <fullName evidence="5 6">Uncharacterized protein LOC106053344 isoform X1</fullName>
    </submittedName>
</protein>